<dbReference type="GO" id="GO:0016853">
    <property type="term" value="F:isomerase activity"/>
    <property type="evidence" value="ECO:0007669"/>
    <property type="project" value="UniProtKB-KW"/>
</dbReference>
<dbReference type="OrthoDB" id="9801426at2"/>
<dbReference type="AlphaFoldDB" id="A0A3S0I9L9"/>
<name>A0A3S0I9L9_9BACL</name>
<reference evidence="2 3" key="1">
    <citation type="submission" date="2018-12" db="EMBL/GenBank/DDBJ databases">
        <title>Bacillus ochoae sp. nov., Paenibacillus whitsoniae sp. nov., Paenibacillus spiritus sp. nov. Isolated from the Mars Exploration Rover during spacecraft assembly.</title>
        <authorList>
            <person name="Seuylemezian A."/>
            <person name="Vaishampayan P."/>
        </authorList>
    </citation>
    <scope>NUCLEOTIDE SEQUENCE [LARGE SCALE GENOMIC DNA]</scope>
    <source>
        <strain evidence="2 3">MER 54</strain>
    </source>
</reference>
<proteinExistence type="predicted"/>
<protein>
    <submittedName>
        <fullName evidence="2">Sugar phosphate isomerase/epimerase</fullName>
    </submittedName>
</protein>
<evidence type="ECO:0000313" key="2">
    <source>
        <dbReference type="EMBL" id="RTE08156.1"/>
    </source>
</evidence>
<keyword evidence="2" id="KW-0413">Isomerase</keyword>
<feature type="domain" description="Xylose isomerase-like TIM barrel" evidence="1">
    <location>
        <begin position="47"/>
        <end position="265"/>
    </location>
</feature>
<dbReference type="InterPro" id="IPR050312">
    <property type="entry name" value="IolE/XylAMocC-like"/>
</dbReference>
<comment type="caution">
    <text evidence="2">The sequence shown here is derived from an EMBL/GenBank/DDBJ whole genome shotgun (WGS) entry which is preliminary data.</text>
</comment>
<dbReference type="SUPFAM" id="SSF51658">
    <property type="entry name" value="Xylose isomerase-like"/>
    <property type="match status" value="1"/>
</dbReference>
<sequence>MKIVKLAISNIAWDSRLNEEITTLLKINNVEGLEVAPTKVISDPEIVEKAVISKYKSFWENEGFKLIAMQSLLFGKPHLSIFGDRISQKHTLDYLQKIINMASMMGTNVLVFGSPKNRYIKDISDNEAYNQALEFFHILGEMARKKSVSFCIEANPVAYGCNFLTGTLETLEFVKELNHPSIKLQIDTGTIFINNESPHDILEKSYPYIGHFHISEPFLNLIGKENHSKVAACLREMHYDGWLSIEMKNNLLESDVVAVKQALEFVANTYFDIKRGDQ</sequence>
<gene>
    <name evidence="2" type="ORF">EJQ19_18885</name>
</gene>
<keyword evidence="3" id="KW-1185">Reference proteome</keyword>
<dbReference type="Gene3D" id="3.20.20.150">
    <property type="entry name" value="Divalent-metal-dependent TIM barrel enzymes"/>
    <property type="match status" value="1"/>
</dbReference>
<accession>A0A3S0I9L9</accession>
<dbReference type="Pfam" id="PF01261">
    <property type="entry name" value="AP_endonuc_2"/>
    <property type="match status" value="1"/>
</dbReference>
<dbReference type="InterPro" id="IPR036237">
    <property type="entry name" value="Xyl_isomerase-like_sf"/>
</dbReference>
<evidence type="ECO:0000313" key="3">
    <source>
        <dbReference type="Proteomes" id="UP000276128"/>
    </source>
</evidence>
<dbReference type="PANTHER" id="PTHR12110">
    <property type="entry name" value="HYDROXYPYRUVATE ISOMERASE"/>
    <property type="match status" value="1"/>
</dbReference>
<organism evidence="2 3">
    <name type="scientific">Paenibacillus whitsoniae</name>
    <dbReference type="NCBI Taxonomy" id="2496558"/>
    <lineage>
        <taxon>Bacteria</taxon>
        <taxon>Bacillati</taxon>
        <taxon>Bacillota</taxon>
        <taxon>Bacilli</taxon>
        <taxon>Bacillales</taxon>
        <taxon>Paenibacillaceae</taxon>
        <taxon>Paenibacillus</taxon>
    </lineage>
</organism>
<evidence type="ECO:0000259" key="1">
    <source>
        <dbReference type="Pfam" id="PF01261"/>
    </source>
</evidence>
<dbReference type="EMBL" id="RXHU01000056">
    <property type="protein sequence ID" value="RTE08156.1"/>
    <property type="molecule type" value="Genomic_DNA"/>
</dbReference>
<dbReference type="InterPro" id="IPR013022">
    <property type="entry name" value="Xyl_isomerase-like_TIM-brl"/>
</dbReference>
<dbReference type="Proteomes" id="UP000276128">
    <property type="component" value="Unassembled WGS sequence"/>
</dbReference>